<keyword evidence="2" id="KW-0472">Membrane</keyword>
<evidence type="ECO:0000256" key="2">
    <source>
        <dbReference type="SAM" id="Phobius"/>
    </source>
</evidence>
<reference evidence="4" key="1">
    <citation type="journal article" date="2017" name="Nature">
        <title>The sunflower genome provides insights into oil metabolism, flowering and Asterid evolution.</title>
        <authorList>
            <person name="Badouin H."/>
            <person name="Gouzy J."/>
            <person name="Grassa C.J."/>
            <person name="Murat F."/>
            <person name="Staton S.E."/>
            <person name="Cottret L."/>
            <person name="Lelandais-Briere C."/>
            <person name="Owens G.L."/>
            <person name="Carrere S."/>
            <person name="Mayjonade B."/>
            <person name="Legrand L."/>
            <person name="Gill N."/>
            <person name="Kane N.C."/>
            <person name="Bowers J.E."/>
            <person name="Hubner S."/>
            <person name="Bellec A."/>
            <person name="Berard A."/>
            <person name="Berges H."/>
            <person name="Blanchet N."/>
            <person name="Boniface M.C."/>
            <person name="Brunel D."/>
            <person name="Catrice O."/>
            <person name="Chaidir N."/>
            <person name="Claudel C."/>
            <person name="Donnadieu C."/>
            <person name="Faraut T."/>
            <person name="Fievet G."/>
            <person name="Helmstetter N."/>
            <person name="King M."/>
            <person name="Knapp S.J."/>
            <person name="Lai Z."/>
            <person name="Le Paslier M.C."/>
            <person name="Lippi Y."/>
            <person name="Lorenzon L."/>
            <person name="Mandel J.R."/>
            <person name="Marage G."/>
            <person name="Marchand G."/>
            <person name="Marquand E."/>
            <person name="Bret-Mestries E."/>
            <person name="Morien E."/>
            <person name="Nambeesan S."/>
            <person name="Nguyen T."/>
            <person name="Pegot-Espagnet P."/>
            <person name="Pouilly N."/>
            <person name="Raftis F."/>
            <person name="Sallet E."/>
            <person name="Schiex T."/>
            <person name="Thomas J."/>
            <person name="Vandecasteele C."/>
            <person name="Vares D."/>
            <person name="Vear F."/>
            <person name="Vautrin S."/>
            <person name="Crespi M."/>
            <person name="Mangin B."/>
            <person name="Burke J.M."/>
            <person name="Salse J."/>
            <person name="Munos S."/>
            <person name="Vincourt P."/>
            <person name="Rieseberg L.H."/>
            <person name="Langlade N.B."/>
        </authorList>
    </citation>
    <scope>NUCLEOTIDE SEQUENCE [LARGE SCALE GENOMIC DNA]</scope>
    <source>
        <strain evidence="4">cv. SF193</strain>
    </source>
</reference>
<dbReference type="EMBL" id="CM007906">
    <property type="protein sequence ID" value="OTF86997.1"/>
    <property type="molecule type" value="Genomic_DNA"/>
</dbReference>
<name>A0A251RRS9_HELAN</name>
<evidence type="ECO:0000256" key="1">
    <source>
        <dbReference type="SAM" id="MobiDB-lite"/>
    </source>
</evidence>
<gene>
    <name evidence="3" type="ORF">HannXRQ_Chr17g0556921</name>
</gene>
<feature type="compositionally biased region" description="Basic and acidic residues" evidence="1">
    <location>
        <begin position="117"/>
        <end position="129"/>
    </location>
</feature>
<dbReference type="InterPro" id="IPR012677">
    <property type="entry name" value="Nucleotide-bd_a/b_plait_sf"/>
</dbReference>
<protein>
    <submittedName>
        <fullName evidence="3">Putative nucleotide-binding alpha-beta plait domain-containing protein</fullName>
    </submittedName>
</protein>
<keyword evidence="4" id="KW-1185">Reference proteome</keyword>
<dbReference type="STRING" id="4232.A0A251RRS9"/>
<dbReference type="AlphaFoldDB" id="A0A251RRS9"/>
<evidence type="ECO:0000313" key="3">
    <source>
        <dbReference type="EMBL" id="OTF86997.1"/>
    </source>
</evidence>
<dbReference type="SUPFAM" id="SSF54928">
    <property type="entry name" value="RNA-binding domain, RBD"/>
    <property type="match status" value="1"/>
</dbReference>
<dbReference type="OMA" id="FHFLAIC"/>
<dbReference type="Gene3D" id="3.30.70.330">
    <property type="match status" value="1"/>
</dbReference>
<keyword evidence="2" id="KW-0812">Transmembrane</keyword>
<accession>A0A251RRS9</accession>
<keyword evidence="2" id="KW-1133">Transmembrane helix</keyword>
<evidence type="ECO:0000313" key="4">
    <source>
        <dbReference type="Proteomes" id="UP000215914"/>
    </source>
</evidence>
<feature type="region of interest" description="Disordered" evidence="1">
    <location>
        <begin position="106"/>
        <end position="134"/>
    </location>
</feature>
<dbReference type="InParanoid" id="A0A251RRS9"/>
<dbReference type="InterPro" id="IPR035979">
    <property type="entry name" value="RBD_domain_sf"/>
</dbReference>
<feature type="transmembrane region" description="Helical" evidence="2">
    <location>
        <begin position="172"/>
        <end position="194"/>
    </location>
</feature>
<sequence>MEELQSRIIVAENLPDDHCHQNHLMKIFSDVRSLKTIRTYQPQASNGGATSASRAAKADGMLFSNKLHAFVEYETIESAEKAASELNKEGNWRHSFRVRLLRLPSQAKPAQTRGKKAGQEDDAVPKEDDTSTSEQHLLNEKHVDDTFQQSDVQPHEHVVWGGNHERSFLDFFMIYVFLFQRVTFVIFHFLAICFTNKAVGWYHTT</sequence>
<dbReference type="GO" id="GO:0003676">
    <property type="term" value="F:nucleic acid binding"/>
    <property type="evidence" value="ECO:0007669"/>
    <property type="project" value="InterPro"/>
</dbReference>
<organism evidence="3 4">
    <name type="scientific">Helianthus annuus</name>
    <name type="common">Common sunflower</name>
    <dbReference type="NCBI Taxonomy" id="4232"/>
    <lineage>
        <taxon>Eukaryota</taxon>
        <taxon>Viridiplantae</taxon>
        <taxon>Streptophyta</taxon>
        <taxon>Embryophyta</taxon>
        <taxon>Tracheophyta</taxon>
        <taxon>Spermatophyta</taxon>
        <taxon>Magnoliopsida</taxon>
        <taxon>eudicotyledons</taxon>
        <taxon>Gunneridae</taxon>
        <taxon>Pentapetalae</taxon>
        <taxon>asterids</taxon>
        <taxon>campanulids</taxon>
        <taxon>Asterales</taxon>
        <taxon>Asteraceae</taxon>
        <taxon>Asteroideae</taxon>
        <taxon>Heliantheae alliance</taxon>
        <taxon>Heliantheae</taxon>
        <taxon>Helianthus</taxon>
    </lineage>
</organism>
<proteinExistence type="predicted"/>
<dbReference type="Proteomes" id="UP000215914">
    <property type="component" value="Chromosome 17"/>
</dbReference>